<sequence length="875" mass="97825">MSKFRNIAARFVGGERVSELDLSSRLIIGHLQITGTSLWAWYQLGSQKWQFTTTTQREQLWDQLTARLARLAGHVIKLRTTTKPYPSFEFARDLDHDTPHPLPDVPSAPTWDDYLERQQRRLHTRLLDEKVVTLGVRVGPAPKRDVVNALRNLQTHPVSRSEVGKLVDRLRTLDDIVAGSGLNGRPLDAGQMAWLMYRSVGMGMPVPTQAGMAGKVWESDDLLAFTDPVNWFYRPWSPTIRVAGTIAGREIVRHVAVLTVGRMADRRFPEDGGPPWMLETDRLDFPVEWSLSGLLVPPRELTRTVEYERNRAQGIESHYAEHAEEPPPAVARAIEQATQTYDEVTEGDSRVAVRFAGPIRLAVHAPSRDEALSRVRRVIDQYGDRLRIEIAHPQGQHELLREFIPGEPWSTTGYQRRFPVGYLAAAMPHVSSSLGTPTGPYLGYTIGSARRAVRHDGHYPMEHLNAPGLVPVTAEPGAGKSYLLGTLAYHAVRRGQPTCILDPSGPLARLCELSELSPFARQLDLTEADPGTLAPWQLIPEPRRNEFQSDKEYQRAVRRAHAERQQLGYDVMRMMLPNSLLTNHEADTALHDAIRVLGGAPSVNPSRAIEVLDAHASNISKELAQHLRDAAKFPLGELIFPEHSEPIEPSAADDKTLVVITMPGLQVPDPDMPRERWSTEELYAAPLMHLAAFYTARFIYGRRRGIRKNLLMDENHIMARWGSGRALFVRLARDSRKHDTATYASSQHPMDHLDIGKIEALIGSAFVGRLEDEEAATAAMRLLRAPEEYANAAMSLSPKMTGEIASDRSGEFLYRDASGRIETFRVDARWHPELHEALISTPGRESGQARVQPLHQSVGSSAPFLDPGYFDDEAA</sequence>
<gene>
    <name evidence="2" type="ORF">F7O44_28195</name>
</gene>
<comment type="caution">
    <text evidence="2">The sequence shown here is derived from an EMBL/GenBank/DDBJ whole genome shotgun (WGS) entry which is preliminary data.</text>
</comment>
<dbReference type="SUPFAM" id="SSF52540">
    <property type="entry name" value="P-loop containing nucleoside triphosphate hydrolases"/>
    <property type="match status" value="1"/>
</dbReference>
<evidence type="ECO:0000256" key="1">
    <source>
        <dbReference type="SAM" id="MobiDB-lite"/>
    </source>
</evidence>
<reference evidence="2 3" key="1">
    <citation type="submission" date="2019-11" db="EMBL/GenBank/DDBJ databases">
        <authorList>
            <person name="Li X.-J."/>
            <person name="Feng X.-M."/>
        </authorList>
    </citation>
    <scope>NUCLEOTIDE SEQUENCE [LARGE SCALE GENOMIC DNA]</scope>
    <source>
        <strain evidence="2 3">XMNu-373</strain>
    </source>
</reference>
<dbReference type="AlphaFoldDB" id="A0A7K3MCE3"/>
<evidence type="ECO:0000313" key="3">
    <source>
        <dbReference type="Proteomes" id="UP000460435"/>
    </source>
</evidence>
<dbReference type="Proteomes" id="UP000460435">
    <property type="component" value="Unassembled WGS sequence"/>
</dbReference>
<dbReference type="RefSeq" id="WP_162453681.1">
    <property type="nucleotide sequence ID" value="NZ_WLZY01000016.1"/>
</dbReference>
<evidence type="ECO:0008006" key="4">
    <source>
        <dbReference type="Google" id="ProtNLM"/>
    </source>
</evidence>
<keyword evidence="3" id="KW-1185">Reference proteome</keyword>
<dbReference type="Pfam" id="PF12846">
    <property type="entry name" value="AAA_10"/>
    <property type="match status" value="1"/>
</dbReference>
<proteinExistence type="predicted"/>
<name>A0A7K3MCE3_9ACTN</name>
<accession>A0A7K3MCE3</accession>
<dbReference type="InterPro" id="IPR027417">
    <property type="entry name" value="P-loop_NTPase"/>
</dbReference>
<feature type="region of interest" description="Disordered" evidence="1">
    <location>
        <begin position="841"/>
        <end position="867"/>
    </location>
</feature>
<protein>
    <recommendedName>
        <fullName evidence="4">ATPase</fullName>
    </recommendedName>
</protein>
<dbReference type="EMBL" id="WLZY01000016">
    <property type="protein sequence ID" value="NDL60963.1"/>
    <property type="molecule type" value="Genomic_DNA"/>
</dbReference>
<organism evidence="2 3">
    <name type="scientific">Phytoactinopolyspora mesophila</name>
    <dbReference type="NCBI Taxonomy" id="2650750"/>
    <lineage>
        <taxon>Bacteria</taxon>
        <taxon>Bacillati</taxon>
        <taxon>Actinomycetota</taxon>
        <taxon>Actinomycetes</taxon>
        <taxon>Jiangellales</taxon>
        <taxon>Jiangellaceae</taxon>
        <taxon>Phytoactinopolyspora</taxon>
    </lineage>
</organism>
<evidence type="ECO:0000313" key="2">
    <source>
        <dbReference type="EMBL" id="NDL60963.1"/>
    </source>
</evidence>